<comment type="caution">
    <text evidence="4">The sequence shown here is derived from an EMBL/GenBank/DDBJ whole genome shotgun (WGS) entry which is preliminary data.</text>
</comment>
<dbReference type="Gene3D" id="1.10.132.50">
    <property type="entry name" value="ATP synthase (C/AC39) subunit, domain 3"/>
    <property type="match status" value="1"/>
</dbReference>
<keyword evidence="5" id="KW-1185">Reference proteome</keyword>
<dbReference type="GO" id="GO:0046961">
    <property type="term" value="F:proton-transporting ATPase activity, rotational mechanism"/>
    <property type="evidence" value="ECO:0007669"/>
    <property type="project" value="InterPro"/>
</dbReference>
<reference evidence="4" key="1">
    <citation type="submission" date="2021-08" db="EMBL/GenBank/DDBJ databases">
        <title>Comparative analyses of Brucepasteria parasyntrophica and Teretinema zuelzerae.</title>
        <authorList>
            <person name="Song Y."/>
            <person name="Brune A."/>
        </authorList>
    </citation>
    <scope>NUCLEOTIDE SEQUENCE</scope>
    <source>
        <strain evidence="4">DSM 1903</strain>
    </source>
</reference>
<dbReference type="Pfam" id="PF01992">
    <property type="entry name" value="vATP-synt_AC39"/>
    <property type="match status" value="1"/>
</dbReference>
<dbReference type="InterPro" id="IPR036079">
    <property type="entry name" value="ATPase_csu/dsu_sf"/>
</dbReference>
<keyword evidence="3" id="KW-0406">Ion transport</keyword>
<sequence>MDRTAADAYVYAKACGMYGRSYTGLKAKKLFEIKRLQDLWTLLFSDDVPVVPEGMLALLLERKSAQQVVSDYIVLLSAYDSPDPLARALLARYDYANLKSALSSLLLGNAEAPFMVDLGKFSIFHHDKWPDIAAMTAGTSLSWCDHIPDAEEEIVWETRIDNDYYRLLWTSLKRLNRSDREAADALIADEIILQNIVWAMRLRVYYQKTAEDILPLLACNGEQDDERLCGPAREILSWPLDTWEPWSSWQYKWLLNQHEEGVPWFLDPRWAQLSSDNYLYRQAISGFHQKPFTAGVLASFFRIKQLEEQMIRVAAEGLRLGATEEQMKEFMGGGRNV</sequence>
<comment type="similarity">
    <text evidence="1">Belongs to the V-ATPase V0D/AC39 subunit family.</text>
</comment>
<evidence type="ECO:0000256" key="2">
    <source>
        <dbReference type="ARBA" id="ARBA00022448"/>
    </source>
</evidence>
<dbReference type="RefSeq" id="WP_230752243.1">
    <property type="nucleotide sequence ID" value="NZ_JAINWA010000001.1"/>
</dbReference>
<evidence type="ECO:0000313" key="5">
    <source>
        <dbReference type="Proteomes" id="UP001198163"/>
    </source>
</evidence>
<evidence type="ECO:0000256" key="3">
    <source>
        <dbReference type="ARBA" id="ARBA00023065"/>
    </source>
</evidence>
<protein>
    <submittedName>
        <fullName evidence="4">V-type ATPase subunit</fullName>
    </submittedName>
</protein>
<dbReference type="SUPFAM" id="SSF103486">
    <property type="entry name" value="V-type ATP synthase subunit C"/>
    <property type="match status" value="1"/>
</dbReference>
<evidence type="ECO:0000313" key="4">
    <source>
        <dbReference type="EMBL" id="MCD1653324.1"/>
    </source>
</evidence>
<dbReference type="InterPro" id="IPR002843">
    <property type="entry name" value="ATPase_V0-cplx_csu/dsu"/>
</dbReference>
<dbReference type="AlphaFoldDB" id="A0AAE3JJT8"/>
<gene>
    <name evidence="4" type="ORF">K7J14_01255</name>
</gene>
<proteinExistence type="inferred from homology"/>
<name>A0AAE3JJT8_9SPIR</name>
<accession>A0AAE3JJT8</accession>
<dbReference type="Gene3D" id="1.20.1690.10">
    <property type="entry name" value="V-type ATP synthase subunit C domain"/>
    <property type="match status" value="2"/>
</dbReference>
<dbReference type="EMBL" id="JAINWA010000001">
    <property type="protein sequence ID" value="MCD1653324.1"/>
    <property type="molecule type" value="Genomic_DNA"/>
</dbReference>
<organism evidence="4 5">
    <name type="scientific">Teretinema zuelzerae</name>
    <dbReference type="NCBI Taxonomy" id="156"/>
    <lineage>
        <taxon>Bacteria</taxon>
        <taxon>Pseudomonadati</taxon>
        <taxon>Spirochaetota</taxon>
        <taxon>Spirochaetia</taxon>
        <taxon>Spirochaetales</taxon>
        <taxon>Treponemataceae</taxon>
        <taxon>Teretinema</taxon>
    </lineage>
</organism>
<dbReference type="Proteomes" id="UP001198163">
    <property type="component" value="Unassembled WGS sequence"/>
</dbReference>
<dbReference type="InterPro" id="IPR044911">
    <property type="entry name" value="V-type_ATPase_csu/dsu_dom_3"/>
</dbReference>
<dbReference type="InterPro" id="IPR035067">
    <property type="entry name" value="V-type_ATPase_csu/dsu"/>
</dbReference>
<evidence type="ECO:0000256" key="1">
    <source>
        <dbReference type="ARBA" id="ARBA00006709"/>
    </source>
</evidence>
<keyword evidence="2" id="KW-0813">Transport</keyword>